<keyword evidence="4" id="KW-1185">Reference proteome</keyword>
<evidence type="ECO:0000256" key="1">
    <source>
        <dbReference type="SAM" id="MobiDB-lite"/>
    </source>
</evidence>
<dbReference type="Pfam" id="PF09206">
    <property type="entry name" value="ArabFuran-catal"/>
    <property type="match status" value="1"/>
</dbReference>
<dbReference type="InterPro" id="IPR000772">
    <property type="entry name" value="Ricin_B_lectin"/>
</dbReference>
<dbReference type="Proteomes" id="UP001219605">
    <property type="component" value="Chromosome"/>
</dbReference>
<dbReference type="InterPro" id="IPR015289">
    <property type="entry name" value="A-L-arabinofuranosidase_B_cat"/>
</dbReference>
<dbReference type="Gene3D" id="2.80.10.50">
    <property type="match status" value="1"/>
</dbReference>
<name>A0ABY7ZJ04_9ACTN</name>
<dbReference type="EMBL" id="CP118615">
    <property type="protein sequence ID" value="WDZ82875.1"/>
    <property type="molecule type" value="Genomic_DNA"/>
</dbReference>
<evidence type="ECO:0000313" key="3">
    <source>
        <dbReference type="EMBL" id="WDZ82875.1"/>
    </source>
</evidence>
<dbReference type="SMART" id="SM00458">
    <property type="entry name" value="RICIN"/>
    <property type="match status" value="1"/>
</dbReference>
<dbReference type="RefSeq" id="WP_275029223.1">
    <property type="nucleotide sequence ID" value="NZ_CP118615.1"/>
</dbReference>
<dbReference type="PROSITE" id="PS50231">
    <property type="entry name" value="RICIN_B_LECTIN"/>
    <property type="match status" value="1"/>
</dbReference>
<evidence type="ECO:0000313" key="4">
    <source>
        <dbReference type="Proteomes" id="UP001219605"/>
    </source>
</evidence>
<accession>A0ABY7ZJ04</accession>
<dbReference type="InterPro" id="IPR038964">
    <property type="entry name" value="ABFB"/>
</dbReference>
<feature type="compositionally biased region" description="Pro residues" evidence="1">
    <location>
        <begin position="184"/>
        <end position="194"/>
    </location>
</feature>
<organism evidence="3 4">
    <name type="scientific">Micromonospora cathayae</name>
    <dbReference type="NCBI Taxonomy" id="3028804"/>
    <lineage>
        <taxon>Bacteria</taxon>
        <taxon>Bacillati</taxon>
        <taxon>Actinomycetota</taxon>
        <taxon>Actinomycetes</taxon>
        <taxon>Micromonosporales</taxon>
        <taxon>Micromonosporaceae</taxon>
        <taxon>Micromonospora</taxon>
    </lineage>
</organism>
<protein>
    <submittedName>
        <fullName evidence="3">Arabinofuranosidase catalytic domain-containing protein</fullName>
    </submittedName>
</protein>
<dbReference type="Gene3D" id="2.60.120.200">
    <property type="match status" value="1"/>
</dbReference>
<dbReference type="Pfam" id="PF00652">
    <property type="entry name" value="Ricin_B_lectin"/>
    <property type="match status" value="1"/>
</dbReference>
<gene>
    <name evidence="3" type="ORF">PVK37_20645</name>
</gene>
<dbReference type="SUPFAM" id="SSF49899">
    <property type="entry name" value="Concanavalin A-like lectins/glucanases"/>
    <property type="match status" value="1"/>
</dbReference>
<proteinExistence type="predicted"/>
<sequence length="516" mass="53251">MVVSNRHHRRTSLLVGASIIALVVGGAASYSPLSAGATAGSAPVARPVTAAIEPGQSTRIVGTQSGRCLEVPNSSTTNGTQTQLWDCTGGTNQTWTYTAGKQLTVYGTKCLDASGQGTTNGTQAIIWDCNGQPNQQWNVNSNGTITGVQSGLCLDASGNGTANGTKVHLWACHGGTNQQWTSPAAPPSSPPPPQTGDRPCDIYASGGTPCVAAHSTTRALFGSYAGNLYQVRRSSDSTTRNIAVLSAGGTADAAAQDSFCTGTSCVVTVVYDQSGRGNDLWYQGSSVVPGSPQSKPAIATSESLSVGGRKAYSLYINPGNSYWRDGHLTGVPTGAAPEGMYMVTSGTHVNNGCCFDYGNSETTRKADAAGAMDAINFSRQCWFGGCQGTGPWVQADLEWGLFPGGSQSWNPNQRSFTSKFVTATLKNNGTTRFAIKGSDAQAGNLYTLWDGALPPGYSPMKKQGAIILGSGGDCCKPDGGANLSAGTFYEGAMVAGYPSDATENAVQANIVAAGYR</sequence>
<dbReference type="CDD" id="cd23418">
    <property type="entry name" value="beta-trefoil_Ricin_XLN-like"/>
    <property type="match status" value="1"/>
</dbReference>
<dbReference type="InterPro" id="IPR013320">
    <property type="entry name" value="ConA-like_dom_sf"/>
</dbReference>
<dbReference type="InterPro" id="IPR035992">
    <property type="entry name" value="Ricin_B-like_lectins"/>
</dbReference>
<dbReference type="SUPFAM" id="SSF50370">
    <property type="entry name" value="Ricin B-like lectins"/>
    <property type="match status" value="1"/>
</dbReference>
<dbReference type="PANTHER" id="PTHR39447:SF2">
    <property type="entry name" value="ALPHA-L-ARABINOFURANOSIDASE B"/>
    <property type="match status" value="1"/>
</dbReference>
<feature type="region of interest" description="Disordered" evidence="1">
    <location>
        <begin position="178"/>
        <end position="200"/>
    </location>
</feature>
<evidence type="ECO:0000259" key="2">
    <source>
        <dbReference type="SMART" id="SM00458"/>
    </source>
</evidence>
<dbReference type="PANTHER" id="PTHR39447">
    <property type="entry name" value="ALPHA-L-ARABINOFURANOSIDASE B"/>
    <property type="match status" value="1"/>
</dbReference>
<feature type="domain" description="Ricin B lectin" evidence="2">
    <location>
        <begin position="55"/>
        <end position="183"/>
    </location>
</feature>
<reference evidence="3 4" key="1">
    <citation type="submission" date="2023-02" db="EMBL/GenBank/DDBJ databases">
        <authorList>
            <person name="Mo P."/>
        </authorList>
    </citation>
    <scope>NUCLEOTIDE SEQUENCE [LARGE SCALE GENOMIC DNA]</scope>
    <source>
        <strain evidence="3 4">HUAS 3</strain>
    </source>
</reference>